<keyword evidence="8" id="KW-1185">Reference proteome</keyword>
<reference evidence="7 8" key="1">
    <citation type="submission" date="2018-03" db="EMBL/GenBank/DDBJ databases">
        <title>Genomic Encyclopedia of Archaeal and Bacterial Type Strains, Phase II (KMG-II): from individual species to whole genera.</title>
        <authorList>
            <person name="Goeker M."/>
        </authorList>
    </citation>
    <scope>NUCLEOTIDE SEQUENCE [LARGE SCALE GENOMIC DNA]</scope>
    <source>
        <strain evidence="7 8">DSM 45312</strain>
    </source>
</reference>
<dbReference type="EMBL" id="PYGA01000018">
    <property type="protein sequence ID" value="PSK92369.1"/>
    <property type="molecule type" value="Genomic_DNA"/>
</dbReference>
<organism evidence="7 8">
    <name type="scientific">Murinocardiopsis flavida</name>
    <dbReference type="NCBI Taxonomy" id="645275"/>
    <lineage>
        <taxon>Bacteria</taxon>
        <taxon>Bacillati</taxon>
        <taxon>Actinomycetota</taxon>
        <taxon>Actinomycetes</taxon>
        <taxon>Streptosporangiales</taxon>
        <taxon>Nocardiopsidaceae</taxon>
        <taxon>Murinocardiopsis</taxon>
    </lineage>
</organism>
<keyword evidence="5 6" id="KW-0472">Membrane</keyword>
<feature type="transmembrane region" description="Helical" evidence="6">
    <location>
        <begin position="65"/>
        <end position="82"/>
    </location>
</feature>
<comment type="subcellular location">
    <subcellularLocation>
        <location evidence="1">Cell membrane</location>
        <topology evidence="1">Multi-pass membrane protein</topology>
    </subcellularLocation>
</comment>
<feature type="transmembrane region" description="Helical" evidence="6">
    <location>
        <begin position="160"/>
        <end position="182"/>
    </location>
</feature>
<evidence type="ECO:0000256" key="3">
    <source>
        <dbReference type="ARBA" id="ARBA00022692"/>
    </source>
</evidence>
<evidence type="ECO:0000256" key="1">
    <source>
        <dbReference type="ARBA" id="ARBA00004651"/>
    </source>
</evidence>
<dbReference type="Pfam" id="PF06081">
    <property type="entry name" value="ArAE_1"/>
    <property type="match status" value="1"/>
</dbReference>
<protein>
    <submittedName>
        <fullName evidence="7">Aromatic acid exporter family member 1</fullName>
    </submittedName>
</protein>
<dbReference type="Proteomes" id="UP000240542">
    <property type="component" value="Unassembled WGS sequence"/>
</dbReference>
<proteinExistence type="predicted"/>
<keyword evidence="4 6" id="KW-1133">Transmembrane helix</keyword>
<gene>
    <name evidence="7" type="ORF">CLV63_118130</name>
</gene>
<evidence type="ECO:0000256" key="5">
    <source>
        <dbReference type="ARBA" id="ARBA00023136"/>
    </source>
</evidence>
<dbReference type="AlphaFoldDB" id="A0A2P8D590"/>
<sequence>MVRKGIGPATVSNKAVPRAARWFARARDFDGHERHVVLILLKSAVAATAAWVLANDVMGTRSPAFAPFSAVLMVQVTVYRSLSQSLRHVAAVTLGVAIQIAAGLLAGPDMLTFALVCVITLAIGQWSRLGVQGPQVATAAFFAFSQFVSATDLSDRLGQLGQIVGLVLLGSAIGVAVNLLLFPPLRYRSARYAIAALAASLGGLLTDMAQALRTAELADDRTSEWWRRANQMDRATAAAQESVYTAEESAYYNPARLLRRNRSPLPFEAYRTLIDALGRASGDIASIARGLHYNRPDDPADPAVVDLHATLSDLLEAVGRTAEVLADLDTDGIEARLDAIDGHLASAADACARLKKGERSTDPRKIEQTRGYEAVIVDATRLVEDIRTAFGDIRAPEGGTAP</sequence>
<keyword evidence="2" id="KW-1003">Cell membrane</keyword>
<evidence type="ECO:0000313" key="8">
    <source>
        <dbReference type="Proteomes" id="UP000240542"/>
    </source>
</evidence>
<dbReference type="RefSeq" id="WP_170134305.1">
    <property type="nucleotide sequence ID" value="NZ_PYGA01000018.1"/>
</dbReference>
<comment type="caution">
    <text evidence="7">The sequence shown here is derived from an EMBL/GenBank/DDBJ whole genome shotgun (WGS) entry which is preliminary data.</text>
</comment>
<evidence type="ECO:0000313" key="7">
    <source>
        <dbReference type="EMBL" id="PSK92369.1"/>
    </source>
</evidence>
<evidence type="ECO:0000256" key="4">
    <source>
        <dbReference type="ARBA" id="ARBA00022989"/>
    </source>
</evidence>
<evidence type="ECO:0000256" key="6">
    <source>
        <dbReference type="SAM" id="Phobius"/>
    </source>
</evidence>
<feature type="transmembrane region" description="Helical" evidence="6">
    <location>
        <begin position="35"/>
        <end position="53"/>
    </location>
</feature>
<evidence type="ECO:0000256" key="2">
    <source>
        <dbReference type="ARBA" id="ARBA00022475"/>
    </source>
</evidence>
<dbReference type="GO" id="GO:0005886">
    <property type="term" value="C:plasma membrane"/>
    <property type="evidence" value="ECO:0007669"/>
    <property type="project" value="UniProtKB-SubCell"/>
</dbReference>
<accession>A0A2P8D590</accession>
<feature type="transmembrane region" description="Helical" evidence="6">
    <location>
        <begin position="112"/>
        <end position="129"/>
    </location>
</feature>
<name>A0A2P8D590_9ACTN</name>
<keyword evidence="3 6" id="KW-0812">Transmembrane</keyword>
<dbReference type="InterPro" id="IPR010343">
    <property type="entry name" value="ArAE_1"/>
</dbReference>